<dbReference type="InterPro" id="IPR029058">
    <property type="entry name" value="AB_hydrolase_fold"/>
</dbReference>
<dbReference type="KEGG" id="btrm:SAMEA390648704141"/>
<evidence type="ECO:0000313" key="2">
    <source>
        <dbReference type="Proteomes" id="UP000076825"/>
    </source>
</evidence>
<dbReference type="PATRIC" id="fig|123899.6.peg.4138"/>
<dbReference type="Gene3D" id="3.40.50.1820">
    <property type="entry name" value="alpha/beta hydrolase"/>
    <property type="match status" value="1"/>
</dbReference>
<dbReference type="eggNOG" id="COG0400">
    <property type="taxonomic scope" value="Bacteria"/>
</dbReference>
<dbReference type="STRING" id="123899.SAMEA3906487_04141"/>
<reference evidence="1 2" key="1">
    <citation type="submission" date="2016-04" db="EMBL/GenBank/DDBJ databases">
        <authorList>
            <consortium name="Pathogen Informatics"/>
        </authorList>
    </citation>
    <scope>NUCLEOTIDE SEQUENCE [LARGE SCALE GENOMIC DNA]</scope>
    <source>
        <strain evidence="1 2">H044680328</strain>
    </source>
</reference>
<sequence>MNRPTLFFVHGWGCDARIWQPLRERLADWPHSVAEAGYFGASCAPPPDGPVIAIGHSLGGMRLLADPPPQCLGLALINSFPRFSAAPGWEAGTPVRLIDRMLARLTRQPQAVLADFLARAGGPACPLLPDWDAAALDTQRLRTDLLRLRDDDQRHALQGWRRPLAALAATDDAIVAPALTQAALPGAAQWLPTGGHLLPWAAADACADFLRSFLAQWDR</sequence>
<name>A0A157LE21_9BORD</name>
<gene>
    <name evidence="1" type="primary">bioH</name>
    <name evidence="1" type="ORF">SAMEA3906487_04141</name>
</gene>
<proteinExistence type="predicted"/>
<dbReference type="SUPFAM" id="SSF53474">
    <property type="entry name" value="alpha/beta-Hydrolases"/>
    <property type="match status" value="1"/>
</dbReference>
<evidence type="ECO:0000313" key="1">
    <source>
        <dbReference type="EMBL" id="SAI74297.1"/>
    </source>
</evidence>
<accession>A0A157LE21</accession>
<dbReference type="OrthoDB" id="9798888at2"/>
<organism evidence="1 2">
    <name type="scientific">Bordetella trematum</name>
    <dbReference type="NCBI Taxonomy" id="123899"/>
    <lineage>
        <taxon>Bacteria</taxon>
        <taxon>Pseudomonadati</taxon>
        <taxon>Pseudomonadota</taxon>
        <taxon>Betaproteobacteria</taxon>
        <taxon>Burkholderiales</taxon>
        <taxon>Alcaligenaceae</taxon>
        <taxon>Bordetella</taxon>
    </lineage>
</organism>
<dbReference type="AlphaFoldDB" id="A0A157LE21"/>
<keyword evidence="2" id="KW-1185">Reference proteome</keyword>
<dbReference type="EMBL" id="LT546645">
    <property type="protein sequence ID" value="SAI74297.1"/>
    <property type="molecule type" value="Genomic_DNA"/>
</dbReference>
<protein>
    <submittedName>
        <fullName evidence="1">Biotin biosynthesis protein</fullName>
    </submittedName>
</protein>
<dbReference type="Proteomes" id="UP000076825">
    <property type="component" value="Chromosome 1"/>
</dbReference>